<organism evidence="2 3">
    <name type="scientific">Nibribacter koreensis</name>
    <dbReference type="NCBI Taxonomy" id="1084519"/>
    <lineage>
        <taxon>Bacteria</taxon>
        <taxon>Pseudomonadati</taxon>
        <taxon>Bacteroidota</taxon>
        <taxon>Cytophagia</taxon>
        <taxon>Cytophagales</taxon>
        <taxon>Hymenobacteraceae</taxon>
        <taxon>Nibribacter</taxon>
    </lineage>
</organism>
<name>A0ABP8FAW6_9BACT</name>
<comment type="caution">
    <text evidence="2">The sequence shown here is derived from an EMBL/GenBank/DDBJ whole genome shotgun (WGS) entry which is preliminary data.</text>
</comment>
<evidence type="ECO:0000313" key="2">
    <source>
        <dbReference type="EMBL" id="GAA4299369.1"/>
    </source>
</evidence>
<feature type="region of interest" description="Disordered" evidence="1">
    <location>
        <begin position="140"/>
        <end position="175"/>
    </location>
</feature>
<dbReference type="EMBL" id="BAABGX010000001">
    <property type="protein sequence ID" value="GAA4299369.1"/>
    <property type="molecule type" value="Genomic_DNA"/>
</dbReference>
<proteinExistence type="predicted"/>
<protein>
    <submittedName>
        <fullName evidence="2">Uncharacterized protein</fullName>
    </submittedName>
</protein>
<feature type="compositionally biased region" description="Acidic residues" evidence="1">
    <location>
        <begin position="166"/>
        <end position="175"/>
    </location>
</feature>
<gene>
    <name evidence="2" type="ORF">GCM10023183_08520</name>
</gene>
<reference evidence="3" key="1">
    <citation type="journal article" date="2019" name="Int. J. Syst. Evol. Microbiol.">
        <title>The Global Catalogue of Microorganisms (GCM) 10K type strain sequencing project: providing services to taxonomists for standard genome sequencing and annotation.</title>
        <authorList>
            <consortium name="The Broad Institute Genomics Platform"/>
            <consortium name="The Broad Institute Genome Sequencing Center for Infectious Disease"/>
            <person name="Wu L."/>
            <person name="Ma J."/>
        </authorList>
    </citation>
    <scope>NUCLEOTIDE SEQUENCE [LARGE SCALE GENOMIC DNA]</scope>
    <source>
        <strain evidence="3">JCM 17917</strain>
    </source>
</reference>
<accession>A0ABP8FAW6</accession>
<evidence type="ECO:0000313" key="3">
    <source>
        <dbReference type="Proteomes" id="UP001501844"/>
    </source>
</evidence>
<evidence type="ECO:0000256" key="1">
    <source>
        <dbReference type="SAM" id="MobiDB-lite"/>
    </source>
</evidence>
<dbReference type="Proteomes" id="UP001501844">
    <property type="component" value="Unassembled WGS sequence"/>
</dbReference>
<keyword evidence="3" id="KW-1185">Reference proteome</keyword>
<sequence>MALHEVTQKRGGVSYDNVCGTTPDHRTRNYIEDSFEDASGRRWRRFFSEMNVKADDSQGMGEVVKITQIWKIARVDSLGNIIPGTERVESQTTSEVDLTTFTQFFGMPVTMFQNNGFVRGWMGFDSAPFFDGNTGQVKAYTEEEQNAPPTFTYGKPPVVETPETPTEPDADTPNP</sequence>